<dbReference type="EMBL" id="JBJJXI010000059">
    <property type="protein sequence ID" value="KAL3398430.1"/>
    <property type="molecule type" value="Genomic_DNA"/>
</dbReference>
<sequence>MADILEIRSDVMFDESVSHYEVHAHQPYTSSNFNNNDEIRISIQHQELNLLPSRSSIHISGRITRNDGTPASNASLVNCGICHLFDDIRYELNAIEIDRCKNVGLTSVMKGYPSFNKSQCDSIFANAGWIWESYDGDIKHVEDDNGYFDVFIPLSMILGFAEDYPKIIVNMKHELILTRARTNLNAVLQTQRQVGEARTYEDVKITISKLEWVMAYVQLSNEYKFRLLRQIDKPIAMSFRSWELYEYPTLPISTRHVWTVKTSNQLEKPRFVILGFQTNRKAIRENDASLFDHCNLTNVKLFLNSQYHPYNNLNINVAQSQYAALYDMYVNFQRGYYGKTPKLMFDKRKFIDSPLIVIDRSKQNELLKNAPVDVRLEFESSANFPANTSAYCSILHDRIVEYNAVSGDVKKLVSDYKSVLVRYSSLSKWILQWIFNTLNNPVARYSSKSWRYCLLLKKHQRRLIYLIHRYPSNV</sequence>
<feature type="domain" description="Double jelly roll-like" evidence="1">
    <location>
        <begin position="76"/>
        <end position="400"/>
    </location>
</feature>
<comment type="caution">
    <text evidence="2">The sequence shown here is derived from an EMBL/GenBank/DDBJ whole genome shotgun (WGS) entry which is preliminary data.</text>
</comment>
<evidence type="ECO:0000313" key="2">
    <source>
        <dbReference type="EMBL" id="KAL3398430.1"/>
    </source>
</evidence>
<accession>A0ABD2X030</accession>
<keyword evidence="3" id="KW-1185">Reference proteome</keyword>
<dbReference type="PANTHER" id="PTHR36159">
    <property type="entry name" value="PROTEIN CBG23766"/>
    <property type="match status" value="1"/>
</dbReference>
<dbReference type="InterPro" id="IPR049512">
    <property type="entry name" value="DJR-like_dom"/>
</dbReference>
<evidence type="ECO:0000313" key="3">
    <source>
        <dbReference type="Proteomes" id="UP001627154"/>
    </source>
</evidence>
<protein>
    <recommendedName>
        <fullName evidence="1">Double jelly roll-like domain-containing protein</fullName>
    </recommendedName>
</protein>
<organism evidence="2 3">
    <name type="scientific">Trichogramma kaykai</name>
    <dbReference type="NCBI Taxonomy" id="54128"/>
    <lineage>
        <taxon>Eukaryota</taxon>
        <taxon>Metazoa</taxon>
        <taxon>Ecdysozoa</taxon>
        <taxon>Arthropoda</taxon>
        <taxon>Hexapoda</taxon>
        <taxon>Insecta</taxon>
        <taxon>Pterygota</taxon>
        <taxon>Neoptera</taxon>
        <taxon>Endopterygota</taxon>
        <taxon>Hymenoptera</taxon>
        <taxon>Apocrita</taxon>
        <taxon>Proctotrupomorpha</taxon>
        <taxon>Chalcidoidea</taxon>
        <taxon>Trichogrammatidae</taxon>
        <taxon>Trichogramma</taxon>
    </lineage>
</organism>
<dbReference type="AlphaFoldDB" id="A0ABD2X030"/>
<evidence type="ECO:0000259" key="1">
    <source>
        <dbReference type="Pfam" id="PF21738"/>
    </source>
</evidence>
<reference evidence="2 3" key="1">
    <citation type="journal article" date="2024" name="bioRxiv">
        <title>A reference genome for Trichogramma kaykai: A tiny desert-dwelling parasitoid wasp with competing sex-ratio distorters.</title>
        <authorList>
            <person name="Culotta J."/>
            <person name="Lindsey A.R."/>
        </authorList>
    </citation>
    <scope>NUCLEOTIDE SEQUENCE [LARGE SCALE GENOMIC DNA]</scope>
    <source>
        <strain evidence="2 3">KSX58</strain>
    </source>
</reference>
<dbReference type="PANTHER" id="PTHR36159:SF1">
    <property type="entry name" value="RETROVIRUS-RELATED POL POLYPROTEIN FROM TRANSPOSON 412-LIKE PROTEIN"/>
    <property type="match status" value="1"/>
</dbReference>
<dbReference type="Pfam" id="PF21738">
    <property type="entry name" value="DJR-like_dom"/>
    <property type="match status" value="1"/>
</dbReference>
<gene>
    <name evidence="2" type="ORF">TKK_007591</name>
</gene>
<proteinExistence type="predicted"/>
<name>A0ABD2X030_9HYME</name>
<dbReference type="Proteomes" id="UP001627154">
    <property type="component" value="Unassembled WGS sequence"/>
</dbReference>